<protein>
    <recommendedName>
        <fullName evidence="3">F-box domain-containing protein</fullName>
    </recommendedName>
</protein>
<name>A0A0C2WP53_SERVB</name>
<dbReference type="EMBL" id="KN824295">
    <property type="protein sequence ID" value="KIM28013.1"/>
    <property type="molecule type" value="Genomic_DNA"/>
</dbReference>
<proteinExistence type="predicted"/>
<keyword evidence="2" id="KW-1185">Reference proteome</keyword>
<evidence type="ECO:0008006" key="3">
    <source>
        <dbReference type="Google" id="ProtNLM"/>
    </source>
</evidence>
<dbReference type="Proteomes" id="UP000054097">
    <property type="component" value="Unassembled WGS sequence"/>
</dbReference>
<sequence>MDDAMGEALRYMVNLDNLEIRCNLCRRDGFHFYLPKLGARRLRHLSIACSHNENPLLDITRDQLFASFRYVEAFHWWFPLTSPPFSPIGGLTDPDCFPQLNALEYNAEDTPKRLLAMRPIRRLRVANVHSEDHPQLLAALNSSPGCLNHLIFSEFEKFKAIIESESLLFVQLQHIGSIPSFSQSDMASNALNVRPMC</sequence>
<reference evidence="2" key="2">
    <citation type="submission" date="2015-01" db="EMBL/GenBank/DDBJ databases">
        <title>Evolutionary Origins and Diversification of the Mycorrhizal Mutualists.</title>
        <authorList>
            <consortium name="DOE Joint Genome Institute"/>
            <consortium name="Mycorrhizal Genomics Consortium"/>
            <person name="Kohler A."/>
            <person name="Kuo A."/>
            <person name="Nagy L.G."/>
            <person name="Floudas D."/>
            <person name="Copeland A."/>
            <person name="Barry K.W."/>
            <person name="Cichocki N."/>
            <person name="Veneault-Fourrey C."/>
            <person name="LaButti K."/>
            <person name="Lindquist E.A."/>
            <person name="Lipzen A."/>
            <person name="Lundell T."/>
            <person name="Morin E."/>
            <person name="Murat C."/>
            <person name="Riley R."/>
            <person name="Ohm R."/>
            <person name="Sun H."/>
            <person name="Tunlid A."/>
            <person name="Henrissat B."/>
            <person name="Grigoriev I.V."/>
            <person name="Hibbett D.S."/>
            <person name="Martin F."/>
        </authorList>
    </citation>
    <scope>NUCLEOTIDE SEQUENCE [LARGE SCALE GENOMIC DNA]</scope>
    <source>
        <strain evidence="2">MAFF 305830</strain>
    </source>
</reference>
<evidence type="ECO:0000313" key="1">
    <source>
        <dbReference type="EMBL" id="KIM28013.1"/>
    </source>
</evidence>
<reference evidence="1 2" key="1">
    <citation type="submission" date="2014-04" db="EMBL/GenBank/DDBJ databases">
        <authorList>
            <consortium name="DOE Joint Genome Institute"/>
            <person name="Kuo A."/>
            <person name="Zuccaro A."/>
            <person name="Kohler A."/>
            <person name="Nagy L.G."/>
            <person name="Floudas D."/>
            <person name="Copeland A."/>
            <person name="Barry K.W."/>
            <person name="Cichocki N."/>
            <person name="Veneault-Fourrey C."/>
            <person name="LaButti K."/>
            <person name="Lindquist E.A."/>
            <person name="Lipzen A."/>
            <person name="Lundell T."/>
            <person name="Morin E."/>
            <person name="Murat C."/>
            <person name="Sun H."/>
            <person name="Tunlid A."/>
            <person name="Henrissat B."/>
            <person name="Grigoriev I.V."/>
            <person name="Hibbett D.S."/>
            <person name="Martin F."/>
            <person name="Nordberg H.P."/>
            <person name="Cantor M.N."/>
            <person name="Hua S.X."/>
        </authorList>
    </citation>
    <scope>NUCLEOTIDE SEQUENCE [LARGE SCALE GENOMIC DNA]</scope>
    <source>
        <strain evidence="1 2">MAFF 305830</strain>
    </source>
</reference>
<gene>
    <name evidence="1" type="ORF">M408DRAFT_147230</name>
</gene>
<accession>A0A0C2WP53</accession>
<dbReference type="AlphaFoldDB" id="A0A0C2WP53"/>
<evidence type="ECO:0000313" key="2">
    <source>
        <dbReference type="Proteomes" id="UP000054097"/>
    </source>
</evidence>
<organism evidence="1 2">
    <name type="scientific">Serendipita vermifera MAFF 305830</name>
    <dbReference type="NCBI Taxonomy" id="933852"/>
    <lineage>
        <taxon>Eukaryota</taxon>
        <taxon>Fungi</taxon>
        <taxon>Dikarya</taxon>
        <taxon>Basidiomycota</taxon>
        <taxon>Agaricomycotina</taxon>
        <taxon>Agaricomycetes</taxon>
        <taxon>Sebacinales</taxon>
        <taxon>Serendipitaceae</taxon>
        <taxon>Serendipita</taxon>
    </lineage>
</organism>
<dbReference type="HOGENOM" id="CLU_1171233_0_0_1"/>